<evidence type="ECO:0000259" key="1">
    <source>
        <dbReference type="Pfam" id="PF10592"/>
    </source>
</evidence>
<gene>
    <name evidence="3" type="ORF">SAMEA2273876_04860</name>
    <name evidence="2" type="ORF">U5E74_25580</name>
</gene>
<protein>
    <submittedName>
        <fullName evidence="2">AIPR family protein</fullName>
    </submittedName>
    <submittedName>
        <fullName evidence="3">AIPR protein</fullName>
    </submittedName>
</protein>
<dbReference type="GeneID" id="57431763"/>
<dbReference type="EMBL" id="JAXUDK010000024">
    <property type="protein sequence ID" value="MDZ7468994.1"/>
    <property type="molecule type" value="Genomic_DNA"/>
</dbReference>
<evidence type="ECO:0000313" key="4">
    <source>
        <dbReference type="Proteomes" id="UP000078124"/>
    </source>
</evidence>
<proteinExistence type="predicted"/>
<sequence>MQKKTNDQIILEHILKDKKSEFDIEINEAEHFEIYSASEILKDYDITYDDIMYSIVGNGGDGGFDSIFTFVNGELQKEDTELNTQIRKNHIELVVIQSKTSPTFKEDAIIKFRETVQDLFDLSNDISKFKKRYNPLLIERITIFRDVYAKLAKTFPSFIIKFFYATQGMDNEIHHNVLDKANKLRDDVHKLFSGATFDFQFIGATTLLEMSRNIPASSRTLEISEQPISTSAGSYICLVSLPKYYEFICDNGALARSIFESNVRDYQGSVTVNTGIRLTLQNLNSDDFWYLNNGVTIITPKAVSAGKQLTIEDPQIVNGLQTSHEVYRHFSTQDSTSDDKRSILLRIICEENEEARDRIIRATNSQTAILPASLRSSDEIHRNIEDYLKANDFYYDRKKNYYKNLGKPASKIISIAYLAQAMMTIVLFRPDSARARPSTLINADNEYKKIFSLDINIDTYLKVILIIKATETYLKNDAGPDVTDAKMITNIKYYVAMVAAIIYLKTKTDILNKLASVSQIAIPYEIFSESLTIVLKNYHALGGDDQVAKGGALTPAIQKDITL</sequence>
<accession>A0A8G2E6N7</accession>
<reference evidence="3 4" key="1">
    <citation type="submission" date="2016-05" db="EMBL/GenBank/DDBJ databases">
        <authorList>
            <consortium name="Pathogen Informatics"/>
        </authorList>
    </citation>
    <scope>NUCLEOTIDE SEQUENCE [LARGE SCALE GENOMIC DNA]</scope>
    <source>
        <strain evidence="3 4">2880STDY5682802</strain>
    </source>
</reference>
<dbReference type="Proteomes" id="UP001293169">
    <property type="component" value="Unassembled WGS sequence"/>
</dbReference>
<evidence type="ECO:0000313" key="3">
    <source>
        <dbReference type="EMBL" id="SAQ09179.1"/>
    </source>
</evidence>
<evidence type="ECO:0000313" key="5">
    <source>
        <dbReference type="Proteomes" id="UP001293169"/>
    </source>
</evidence>
<dbReference type="Pfam" id="PF10592">
    <property type="entry name" value="AIPR"/>
    <property type="match status" value="1"/>
</dbReference>
<evidence type="ECO:0000313" key="2">
    <source>
        <dbReference type="EMBL" id="MDZ7468994.1"/>
    </source>
</evidence>
<name>A0A8G2E6N7_RAOPL</name>
<organism evidence="3 4">
    <name type="scientific">Raoultella planticola</name>
    <name type="common">Klebsiella planticola</name>
    <dbReference type="NCBI Taxonomy" id="575"/>
    <lineage>
        <taxon>Bacteria</taxon>
        <taxon>Pseudomonadati</taxon>
        <taxon>Pseudomonadota</taxon>
        <taxon>Gammaproteobacteria</taxon>
        <taxon>Enterobacterales</taxon>
        <taxon>Enterobacteriaceae</taxon>
        <taxon>Klebsiella/Raoultella group</taxon>
        <taxon>Raoultella</taxon>
    </lineage>
</organism>
<dbReference type="Proteomes" id="UP000078124">
    <property type="component" value="Unassembled WGS sequence"/>
</dbReference>
<feature type="domain" description="Abortive phage infection protein C-terminal" evidence="1">
    <location>
        <begin position="259"/>
        <end position="506"/>
    </location>
</feature>
<keyword evidence="5" id="KW-1185">Reference proteome</keyword>
<dbReference type="RefSeq" id="WP_047665743.1">
    <property type="nucleotide sequence ID" value="NZ_ABZSJN020000370.1"/>
</dbReference>
<reference evidence="2 5" key="2">
    <citation type="submission" date="2023-12" db="EMBL/GenBank/DDBJ databases">
        <title>N/s.</title>
        <authorList>
            <person name="Dale J."/>
        </authorList>
    </citation>
    <scope>NUCLEOTIDE SEQUENCE [LARGE SCALE GENOMIC DNA]</scope>
    <source>
        <strain evidence="2 5">2023EL-01226</strain>
    </source>
</reference>
<dbReference type="InterPro" id="IPR018891">
    <property type="entry name" value="AIPR_C"/>
</dbReference>
<dbReference type="AlphaFoldDB" id="A0A8G2E6N7"/>
<comment type="caution">
    <text evidence="3">The sequence shown here is derived from an EMBL/GenBank/DDBJ whole genome shotgun (WGS) entry which is preliminary data.</text>
</comment>
<dbReference type="EMBL" id="FLAC01000026">
    <property type="protein sequence ID" value="SAQ09179.1"/>
    <property type="molecule type" value="Genomic_DNA"/>
</dbReference>